<dbReference type="Proteomes" id="UP000006461">
    <property type="component" value="Chromosome"/>
</dbReference>
<dbReference type="HOGENOM" id="CLU_522545_0_0_11"/>
<dbReference type="PATRIC" id="fig|477641.3.peg.2372"/>
<gene>
    <name evidence="1" type="ordered locus">MODMU_2494</name>
</gene>
<proteinExistence type="predicted"/>
<organism evidence="1 2">
    <name type="scientific">Modestobacter italicus (strain DSM 44449 / CECT 9708 / BC 501)</name>
    <dbReference type="NCBI Taxonomy" id="2732864"/>
    <lineage>
        <taxon>Bacteria</taxon>
        <taxon>Bacillati</taxon>
        <taxon>Actinomycetota</taxon>
        <taxon>Actinomycetes</taxon>
        <taxon>Geodermatophilales</taxon>
        <taxon>Geodermatophilaceae</taxon>
        <taxon>Modestobacter</taxon>
    </lineage>
</organism>
<dbReference type="EMBL" id="FO203431">
    <property type="protein sequence ID" value="CCH87923.1"/>
    <property type="molecule type" value="Genomic_DNA"/>
</dbReference>
<dbReference type="eggNOG" id="ENOG502Z7XE">
    <property type="taxonomic scope" value="Bacteria"/>
</dbReference>
<accession>I4EX10</accession>
<dbReference type="OrthoDB" id="5483139at2"/>
<evidence type="ECO:0000313" key="1">
    <source>
        <dbReference type="EMBL" id="CCH87923.1"/>
    </source>
</evidence>
<dbReference type="AlphaFoldDB" id="I4EX10"/>
<name>I4EX10_MODI5</name>
<dbReference type="STRING" id="477641.MODMU_2494"/>
<dbReference type="KEGG" id="mmar:MODMU_2494"/>
<sequence>MPITIEISSVTSALVQVSVRGLEGDGGFRYTVNDNAGRQIGHGNLKGRGPDRYVDILDVLEGKPAGMYEFRVHEAAGSDPETSAARADAVLASLRFQFIPSAPAPITPAVPPTVVRLDRAASTPTTDEVLSTLVLTATTARSFAAYKAFVDPIVCRPRTGSPFGADAYERLVRATREFLEQVRGPVVDPGGVAGAYLTADGLLPYVDTIVQRFPDALRGDPCSDLDPDLLAEPFPLELIWSYWEEQAGLVQTLNHILARFQNRRVTSGPDPLARLDLSPLRPLRHFLWSWAEDESSRLTVRHRAAEYRYEYGLVLVGRAVPDPGYFVEANSRFLESFHTLLHEALVFFTLDDDTTVNADAFPVYNALRDTHLVLAEGASNSFGDLPTQARMEMLVMQWLASQPEVRDFLGGKPMVPYEEPWMDRIDTMKSLAGWTPTSVTHFHELAVRGEQLLLTIRWGNWNSTAVTADSARNWARTWRNQIQRYVHAYRAATGVDLTVAADARQPGHLLARRVAERSRRR</sequence>
<reference evidence="1 2" key="1">
    <citation type="journal article" date="2012" name="J. Bacteriol.">
        <title>Genome Sequence of Radiation-Resistant Modestobacter marinus Strain BC501, a Representative Actinobacterium That Thrives on Calcareous Stone Surfaces.</title>
        <authorList>
            <person name="Normand P."/>
            <person name="Gury J."/>
            <person name="Pujic P."/>
            <person name="Chouaia B."/>
            <person name="Crotti E."/>
            <person name="Brusetti L."/>
            <person name="Daffonchio D."/>
            <person name="Vacherie B."/>
            <person name="Barbe V."/>
            <person name="Medigue C."/>
            <person name="Calteau A."/>
            <person name="Ghodhbane-Gtari F."/>
            <person name="Essoussi I."/>
            <person name="Nouioui I."/>
            <person name="Abbassi-Ghozzi I."/>
            <person name="Gtari M."/>
        </authorList>
    </citation>
    <scope>NUCLEOTIDE SEQUENCE [LARGE SCALE GENOMIC DNA]</scope>
    <source>
        <strain evidence="2">BC 501</strain>
    </source>
</reference>
<evidence type="ECO:0000313" key="2">
    <source>
        <dbReference type="Proteomes" id="UP000006461"/>
    </source>
</evidence>
<keyword evidence="2" id="KW-1185">Reference proteome</keyword>
<protein>
    <submittedName>
        <fullName evidence="1">Uncharacterized protein</fullName>
    </submittedName>
</protein>